<keyword evidence="4" id="KW-1185">Reference proteome</keyword>
<evidence type="ECO:0000259" key="1">
    <source>
        <dbReference type="Pfam" id="PF06159"/>
    </source>
</evidence>
<dbReference type="InterPro" id="IPR055429">
    <property type="entry name" value="TRAPPC13_M"/>
</dbReference>
<dbReference type="InterPro" id="IPR055427">
    <property type="entry name" value="TRAPPC13_N"/>
</dbReference>
<dbReference type="Proteomes" id="UP000761534">
    <property type="component" value="Unassembled WGS sequence"/>
</dbReference>
<evidence type="ECO:0000259" key="2">
    <source>
        <dbReference type="Pfam" id="PF23647"/>
    </source>
</evidence>
<sequence>MASPSPVHSHPVNLKVLRLSRPHIGEADVASEDPTPSTLLSLPASFGQVYVGETFSCILSINNVSETPHDVALDASVQLPSQSHVSLIHADLPTSNHRVEARKHTQQTLSYEAQEPGLHILTITVSYRRPADDEGSAGAGGAWTTFRKHYQFNAAPGLSVKTKMSAYDNTGHTVEAQIENVSAHTMTLETAEFLPLDGWRVDQFPRISMQPLAPRDVHQTAFLAVRESSSLSAAMGKISISWRRDPVGQKGWLTTGVLRLPQHL</sequence>
<proteinExistence type="predicted"/>
<reference evidence="3" key="1">
    <citation type="journal article" date="2019" name="G3 (Bethesda)">
        <title>Genome Assemblies of Two Rare Opportunistic Yeast Pathogens: Diutina rugosa (syn. Candida rugosa) and Trichomonascus ciferrii (syn. Candida ciferrii).</title>
        <authorList>
            <person name="Mixao V."/>
            <person name="Saus E."/>
            <person name="Hansen A.P."/>
            <person name="Lass-Florl C."/>
            <person name="Gabaldon T."/>
        </authorList>
    </citation>
    <scope>NUCLEOTIDE SEQUENCE</scope>
    <source>
        <strain evidence="3">CBS 4856</strain>
    </source>
</reference>
<dbReference type="AlphaFoldDB" id="A0A642VD54"/>
<dbReference type="EMBL" id="SWFS01000046">
    <property type="protein sequence ID" value="KAA8917315.1"/>
    <property type="molecule type" value="Genomic_DNA"/>
</dbReference>
<dbReference type="OrthoDB" id="10250284at2759"/>
<comment type="caution">
    <text evidence="3">The sequence shown here is derived from an EMBL/GenBank/DDBJ whole genome shotgun (WGS) entry which is preliminary data.</text>
</comment>
<dbReference type="PANTHER" id="PTHR13134">
    <property type="entry name" value="TRAFFICKING PROTEIN PARTICLE COMPLEX SUBUNIT 13"/>
    <property type="match status" value="1"/>
</dbReference>
<protein>
    <recommendedName>
        <fullName evidence="5">Trafficking protein particle complex subunit 13</fullName>
    </recommendedName>
</protein>
<dbReference type="Pfam" id="PF23647">
    <property type="entry name" value="TRAPPC13_M"/>
    <property type="match status" value="1"/>
</dbReference>
<dbReference type="InterPro" id="IPR010378">
    <property type="entry name" value="TRAPPC13"/>
</dbReference>
<feature type="domain" description="Trafficking protein particle complex subunit 13 N-terminal" evidence="1">
    <location>
        <begin position="34"/>
        <end position="154"/>
    </location>
</feature>
<name>A0A642VD54_9ASCO</name>
<accession>A0A642VD54</accession>
<evidence type="ECO:0008006" key="5">
    <source>
        <dbReference type="Google" id="ProtNLM"/>
    </source>
</evidence>
<organism evidence="3 4">
    <name type="scientific">Trichomonascus ciferrii</name>
    <dbReference type="NCBI Taxonomy" id="44093"/>
    <lineage>
        <taxon>Eukaryota</taxon>
        <taxon>Fungi</taxon>
        <taxon>Dikarya</taxon>
        <taxon>Ascomycota</taxon>
        <taxon>Saccharomycotina</taxon>
        <taxon>Dipodascomycetes</taxon>
        <taxon>Dipodascales</taxon>
        <taxon>Trichomonascaceae</taxon>
        <taxon>Trichomonascus</taxon>
        <taxon>Trichomonascus ciferrii complex</taxon>
    </lineage>
</organism>
<dbReference type="GO" id="GO:1990072">
    <property type="term" value="C:TRAPPIII protein complex"/>
    <property type="evidence" value="ECO:0007669"/>
    <property type="project" value="TreeGrafter"/>
</dbReference>
<dbReference type="PANTHER" id="PTHR13134:SF3">
    <property type="entry name" value="TRAFFICKING PROTEIN PARTICLE COMPLEX SUBUNIT 13"/>
    <property type="match status" value="1"/>
</dbReference>
<dbReference type="Pfam" id="PF06159">
    <property type="entry name" value="TRAPPC13_N"/>
    <property type="match status" value="1"/>
</dbReference>
<evidence type="ECO:0000313" key="3">
    <source>
        <dbReference type="EMBL" id="KAA8917315.1"/>
    </source>
</evidence>
<dbReference type="VEuPathDB" id="FungiDB:TRICI_000531"/>
<gene>
    <name evidence="3" type="ORF">TRICI_000531</name>
</gene>
<evidence type="ECO:0000313" key="4">
    <source>
        <dbReference type="Proteomes" id="UP000761534"/>
    </source>
</evidence>
<feature type="domain" description="Trafficking protein particle complex subunit 13 middle" evidence="2">
    <location>
        <begin position="158"/>
        <end position="258"/>
    </location>
</feature>